<gene>
    <name evidence="2" type="ORF">HXA33_12960</name>
</gene>
<dbReference type="AlphaFoldDB" id="A0A9Q4FZI3"/>
<keyword evidence="2" id="KW-0808">Transferase</keyword>
<accession>A0A9Q4FZI3</accession>
<dbReference type="CDD" id="cd09279">
    <property type="entry name" value="RNase_HI_like"/>
    <property type="match status" value="1"/>
</dbReference>
<proteinExistence type="predicted"/>
<dbReference type="PROSITE" id="PS50879">
    <property type="entry name" value="RNASE_H_1"/>
    <property type="match status" value="1"/>
</dbReference>
<dbReference type="Pfam" id="PF13456">
    <property type="entry name" value="RVT_3"/>
    <property type="match status" value="1"/>
</dbReference>
<organism evidence="2 3">
    <name type="scientific">Salipaludibacillus agaradhaerens</name>
    <name type="common">Bacillus agaradhaerens</name>
    <dbReference type="NCBI Taxonomy" id="76935"/>
    <lineage>
        <taxon>Bacteria</taxon>
        <taxon>Bacillati</taxon>
        <taxon>Bacillota</taxon>
        <taxon>Bacilli</taxon>
        <taxon>Bacillales</taxon>
        <taxon>Bacillaceae</taxon>
    </lineage>
</organism>
<sequence length="223" mass="25449">MNVTLEVTYCTTKGIRTTFHSEGMEAEKAITIAEDFQRTGRIKQIVFRDERDSPWTLKELKRFLEEIKTEPHHLSVYFDGGFDLETQRSGLGCVIYYEQNDTNYRVRRNATVASLTSNNEAEYAALHLGLKELEGIGAHHLPITIYGDSQVVINQLKGEWACMEEVLNKWADRIDQHLAKLGMTATYKLIPRKENREADQLATQALNGQEIISQRDVSERGAD</sequence>
<reference evidence="2" key="1">
    <citation type="submission" date="2020-06" db="EMBL/GenBank/DDBJ databases">
        <title>Insight into the genomes of haloalkaliphilic bacilli from Kenyan soda lakes.</title>
        <authorList>
            <person name="Mwirichia R."/>
            <person name="Villamizar G.C."/>
            <person name="Poehlein A."/>
            <person name="Mugweru J."/>
            <person name="Kipnyargis A."/>
            <person name="Kiplimo D."/>
            <person name="Orwa P."/>
            <person name="Daniel R."/>
        </authorList>
    </citation>
    <scope>NUCLEOTIDE SEQUENCE</scope>
    <source>
        <strain evidence="2">B1096_S55</strain>
    </source>
</reference>
<dbReference type="GO" id="GO:0003964">
    <property type="term" value="F:RNA-directed DNA polymerase activity"/>
    <property type="evidence" value="ECO:0007669"/>
    <property type="project" value="UniProtKB-KW"/>
</dbReference>
<keyword evidence="2" id="KW-0695">RNA-directed DNA polymerase</keyword>
<dbReference type="InterPro" id="IPR012337">
    <property type="entry name" value="RNaseH-like_sf"/>
</dbReference>
<dbReference type="EMBL" id="JABXYM010000001">
    <property type="protein sequence ID" value="MCR6097456.1"/>
    <property type="molecule type" value="Genomic_DNA"/>
</dbReference>
<dbReference type="RefSeq" id="WP_257821844.1">
    <property type="nucleotide sequence ID" value="NZ_JABXYM010000001.1"/>
</dbReference>
<evidence type="ECO:0000313" key="2">
    <source>
        <dbReference type="EMBL" id="MCR6097456.1"/>
    </source>
</evidence>
<feature type="domain" description="RNase H type-1" evidence="1">
    <location>
        <begin position="70"/>
        <end position="207"/>
    </location>
</feature>
<evidence type="ECO:0000259" key="1">
    <source>
        <dbReference type="PROSITE" id="PS50879"/>
    </source>
</evidence>
<dbReference type="PANTHER" id="PTHR46387">
    <property type="entry name" value="POLYNUCLEOTIDYL TRANSFERASE, RIBONUCLEASE H-LIKE SUPERFAMILY PROTEIN"/>
    <property type="match status" value="1"/>
</dbReference>
<dbReference type="InterPro" id="IPR036397">
    <property type="entry name" value="RNaseH_sf"/>
</dbReference>
<dbReference type="SUPFAM" id="SSF53098">
    <property type="entry name" value="Ribonuclease H-like"/>
    <property type="match status" value="1"/>
</dbReference>
<evidence type="ECO:0000313" key="3">
    <source>
        <dbReference type="Proteomes" id="UP001057753"/>
    </source>
</evidence>
<dbReference type="Gene3D" id="3.30.420.10">
    <property type="entry name" value="Ribonuclease H-like superfamily/Ribonuclease H"/>
    <property type="match status" value="1"/>
</dbReference>
<name>A0A9Q4FZI3_SALAG</name>
<comment type="caution">
    <text evidence="2">The sequence shown here is derived from an EMBL/GenBank/DDBJ whole genome shotgun (WGS) entry which is preliminary data.</text>
</comment>
<dbReference type="GO" id="GO:0003676">
    <property type="term" value="F:nucleic acid binding"/>
    <property type="evidence" value="ECO:0007669"/>
    <property type="project" value="InterPro"/>
</dbReference>
<dbReference type="InterPro" id="IPR002156">
    <property type="entry name" value="RNaseH_domain"/>
</dbReference>
<dbReference type="Proteomes" id="UP001057753">
    <property type="component" value="Unassembled WGS sequence"/>
</dbReference>
<keyword evidence="2" id="KW-0548">Nucleotidyltransferase</keyword>
<dbReference type="GO" id="GO:0004523">
    <property type="term" value="F:RNA-DNA hybrid ribonuclease activity"/>
    <property type="evidence" value="ECO:0007669"/>
    <property type="project" value="InterPro"/>
</dbReference>
<dbReference type="PANTHER" id="PTHR46387:SF2">
    <property type="entry name" value="RIBONUCLEASE HI"/>
    <property type="match status" value="1"/>
</dbReference>
<protein>
    <submittedName>
        <fullName evidence="2">Reverse transcriptase-like protein</fullName>
    </submittedName>
</protein>
<dbReference type="NCBIfam" id="NF005822">
    <property type="entry name" value="PRK07708.1"/>
    <property type="match status" value="1"/>
</dbReference>
<keyword evidence="3" id="KW-1185">Reference proteome</keyword>